<proteinExistence type="predicted"/>
<dbReference type="RefSeq" id="WP_183068145.1">
    <property type="nucleotide sequence ID" value="NZ_CP102514.1"/>
</dbReference>
<accession>A0ABY5PRK5</accession>
<reference evidence="2" key="1">
    <citation type="submission" date="2022-08" db="EMBL/GenBank/DDBJ databases">
        <authorList>
            <person name="Tian L."/>
        </authorList>
    </citation>
    <scope>NUCLEOTIDE SEQUENCE</scope>
    <source>
        <strain evidence="2">CM253</strain>
    </source>
</reference>
<evidence type="ECO:0000313" key="2">
    <source>
        <dbReference type="EMBL" id="UUY46636.1"/>
    </source>
</evidence>
<protein>
    <submittedName>
        <fullName evidence="2">Uncharacterized protein</fullName>
    </submittedName>
</protein>
<feature type="region of interest" description="Disordered" evidence="1">
    <location>
        <begin position="59"/>
        <end position="81"/>
    </location>
</feature>
<dbReference type="EMBL" id="CP102514">
    <property type="protein sequence ID" value="UUY46636.1"/>
    <property type="molecule type" value="Genomic_DNA"/>
</dbReference>
<gene>
    <name evidence="2" type="ORF">NRK68_05040</name>
</gene>
<name>A0ABY5PRK5_9ACTN</name>
<organism evidence="2 3">
    <name type="scientific">Streptomyces yangpuensis</name>
    <dbReference type="NCBI Taxonomy" id="1648182"/>
    <lineage>
        <taxon>Bacteria</taxon>
        <taxon>Bacillati</taxon>
        <taxon>Actinomycetota</taxon>
        <taxon>Actinomycetes</taxon>
        <taxon>Kitasatosporales</taxon>
        <taxon>Streptomycetaceae</taxon>
        <taxon>Streptomyces</taxon>
    </lineage>
</organism>
<dbReference type="GeneID" id="95572810"/>
<dbReference type="Proteomes" id="UP001057738">
    <property type="component" value="Chromosome"/>
</dbReference>
<evidence type="ECO:0000313" key="3">
    <source>
        <dbReference type="Proteomes" id="UP001057738"/>
    </source>
</evidence>
<evidence type="ECO:0000256" key="1">
    <source>
        <dbReference type="SAM" id="MobiDB-lite"/>
    </source>
</evidence>
<sequence>MSEFSWIRGVVLAAASVLLVGIGIGLLATSMGVPAAPAPRPAVLLLPQDGNAVHTGHSAVTVQQPGFEERLKGDPGARPGR</sequence>
<keyword evidence="3" id="KW-1185">Reference proteome</keyword>